<evidence type="ECO:0000256" key="3">
    <source>
        <dbReference type="ARBA" id="ARBA00022553"/>
    </source>
</evidence>
<dbReference type="OrthoDB" id="9809670at2"/>
<dbReference type="Pfam" id="PF02518">
    <property type="entry name" value="HATPase_c"/>
    <property type="match status" value="1"/>
</dbReference>
<keyword evidence="9" id="KW-1133">Transmembrane helix</keyword>
<dbReference type="Pfam" id="PF07730">
    <property type="entry name" value="HisKA_3"/>
    <property type="match status" value="1"/>
</dbReference>
<evidence type="ECO:0000256" key="5">
    <source>
        <dbReference type="ARBA" id="ARBA00022741"/>
    </source>
</evidence>
<proteinExistence type="predicted"/>
<dbReference type="GO" id="GO:0000155">
    <property type="term" value="F:phosphorelay sensor kinase activity"/>
    <property type="evidence" value="ECO:0007669"/>
    <property type="project" value="InterPro"/>
</dbReference>
<evidence type="ECO:0000256" key="4">
    <source>
        <dbReference type="ARBA" id="ARBA00022679"/>
    </source>
</evidence>
<keyword evidence="8" id="KW-0902">Two-component regulatory system</keyword>
<dbReference type="InterPro" id="IPR003594">
    <property type="entry name" value="HATPase_dom"/>
</dbReference>
<evidence type="ECO:0000256" key="9">
    <source>
        <dbReference type="SAM" id="Phobius"/>
    </source>
</evidence>
<evidence type="ECO:0000313" key="11">
    <source>
        <dbReference type="EMBL" id="TCD01984.1"/>
    </source>
</evidence>
<dbReference type="PROSITE" id="PS50109">
    <property type="entry name" value="HIS_KIN"/>
    <property type="match status" value="1"/>
</dbReference>
<keyword evidence="12" id="KW-1185">Reference proteome</keyword>
<keyword evidence="9" id="KW-0472">Membrane</keyword>
<evidence type="ECO:0000256" key="8">
    <source>
        <dbReference type="ARBA" id="ARBA00023012"/>
    </source>
</evidence>
<comment type="caution">
    <text evidence="11">The sequence shown here is derived from an EMBL/GenBank/DDBJ whole genome shotgun (WGS) entry which is preliminary data.</text>
</comment>
<evidence type="ECO:0000256" key="6">
    <source>
        <dbReference type="ARBA" id="ARBA00022777"/>
    </source>
</evidence>
<feature type="transmembrane region" description="Helical" evidence="9">
    <location>
        <begin position="26"/>
        <end position="47"/>
    </location>
</feature>
<keyword evidence="3" id="KW-0597">Phosphoprotein</keyword>
<keyword evidence="7" id="KW-0067">ATP-binding</keyword>
<gene>
    <name evidence="11" type="ORF">EZ449_19500</name>
</gene>
<name>A0A4R0NSC4_9SPHI</name>
<dbReference type="SUPFAM" id="SSF55874">
    <property type="entry name" value="ATPase domain of HSP90 chaperone/DNA topoisomerase II/histidine kinase"/>
    <property type="match status" value="1"/>
</dbReference>
<dbReference type="RefSeq" id="WP_131562072.1">
    <property type="nucleotide sequence ID" value="NZ_SJSN01000019.1"/>
</dbReference>
<dbReference type="CDD" id="cd16917">
    <property type="entry name" value="HATPase_UhpB-NarQ-NarX-like"/>
    <property type="match status" value="1"/>
</dbReference>
<dbReference type="Proteomes" id="UP000291485">
    <property type="component" value="Unassembled WGS sequence"/>
</dbReference>
<dbReference type="Gene3D" id="1.20.5.1930">
    <property type="match status" value="1"/>
</dbReference>
<feature type="domain" description="Histidine kinase" evidence="10">
    <location>
        <begin position="75"/>
        <end position="261"/>
    </location>
</feature>
<dbReference type="EC" id="2.7.13.3" evidence="2"/>
<dbReference type="EMBL" id="SJSN01000019">
    <property type="protein sequence ID" value="TCD01984.1"/>
    <property type="molecule type" value="Genomic_DNA"/>
</dbReference>
<accession>A0A4R0NSC4</accession>
<keyword evidence="4" id="KW-0808">Transferase</keyword>
<comment type="catalytic activity">
    <reaction evidence="1">
        <text>ATP + protein L-histidine = ADP + protein N-phospho-L-histidine.</text>
        <dbReference type="EC" id="2.7.13.3"/>
    </reaction>
</comment>
<keyword evidence="9" id="KW-0812">Transmembrane</keyword>
<reference evidence="11 12" key="1">
    <citation type="submission" date="2019-02" db="EMBL/GenBank/DDBJ databases">
        <title>Pedobacter sp. RP-3-11 sp. nov., isolated from Arctic soil.</title>
        <authorList>
            <person name="Dahal R.H."/>
        </authorList>
    </citation>
    <scope>NUCLEOTIDE SEQUENCE [LARGE SCALE GENOMIC DNA]</scope>
    <source>
        <strain evidence="11 12">RP-3-11</strain>
    </source>
</reference>
<evidence type="ECO:0000259" key="10">
    <source>
        <dbReference type="PROSITE" id="PS50109"/>
    </source>
</evidence>
<keyword evidence="5" id="KW-0547">Nucleotide-binding</keyword>
<dbReference type="Gene3D" id="3.30.565.10">
    <property type="entry name" value="Histidine kinase-like ATPase, C-terminal domain"/>
    <property type="match status" value="1"/>
</dbReference>
<dbReference type="InterPro" id="IPR050482">
    <property type="entry name" value="Sensor_HK_TwoCompSys"/>
</dbReference>
<dbReference type="GO" id="GO:0005524">
    <property type="term" value="F:ATP binding"/>
    <property type="evidence" value="ECO:0007669"/>
    <property type="project" value="UniProtKB-KW"/>
</dbReference>
<protein>
    <recommendedName>
        <fullName evidence="2">histidine kinase</fullName>
        <ecNumber evidence="2">2.7.13.3</ecNumber>
    </recommendedName>
</protein>
<sequence>MNKLCLTIFHLVFSEAGHINFFSNLGAINVAVCAIVAISFGAILYINKKNLSTYKDKLNFQNEFIKSERERISGEIHDEIGSGLTALKLYTELASRTRPDVEEMQKIRGMVNEVSEKINEIIWSTNAQSDELEDLLYYIEGQIRKLFELTTISFSSELPELIPNYVINSQSRKECYLLVKEIAHNILKHAAATKVKLTIDIDNDNLLISIKDDGIGFDPDKSEGLGKGLHNIRQRTDRLKGTLIIESYKGTLVNIKIPLKVNLMVRMS</sequence>
<dbReference type="SMART" id="SM00387">
    <property type="entry name" value="HATPase_c"/>
    <property type="match status" value="1"/>
</dbReference>
<dbReference type="GO" id="GO:0046983">
    <property type="term" value="F:protein dimerization activity"/>
    <property type="evidence" value="ECO:0007669"/>
    <property type="project" value="InterPro"/>
</dbReference>
<evidence type="ECO:0000313" key="12">
    <source>
        <dbReference type="Proteomes" id="UP000291485"/>
    </source>
</evidence>
<dbReference type="PANTHER" id="PTHR24421:SF10">
    <property type="entry name" value="NITRATE_NITRITE SENSOR PROTEIN NARQ"/>
    <property type="match status" value="1"/>
</dbReference>
<dbReference type="AlphaFoldDB" id="A0A4R0NSC4"/>
<keyword evidence="6" id="KW-0418">Kinase</keyword>
<evidence type="ECO:0000256" key="2">
    <source>
        <dbReference type="ARBA" id="ARBA00012438"/>
    </source>
</evidence>
<dbReference type="InterPro" id="IPR005467">
    <property type="entry name" value="His_kinase_dom"/>
</dbReference>
<organism evidence="11 12">
    <name type="scientific">Pedobacter frigidisoli</name>
    <dbReference type="NCBI Taxonomy" id="2530455"/>
    <lineage>
        <taxon>Bacteria</taxon>
        <taxon>Pseudomonadati</taxon>
        <taxon>Bacteroidota</taxon>
        <taxon>Sphingobacteriia</taxon>
        <taxon>Sphingobacteriales</taxon>
        <taxon>Sphingobacteriaceae</taxon>
        <taxon>Pedobacter</taxon>
    </lineage>
</organism>
<evidence type="ECO:0000256" key="7">
    <source>
        <dbReference type="ARBA" id="ARBA00022840"/>
    </source>
</evidence>
<evidence type="ECO:0000256" key="1">
    <source>
        <dbReference type="ARBA" id="ARBA00000085"/>
    </source>
</evidence>
<dbReference type="GO" id="GO:0016020">
    <property type="term" value="C:membrane"/>
    <property type="evidence" value="ECO:0007669"/>
    <property type="project" value="InterPro"/>
</dbReference>
<dbReference type="PANTHER" id="PTHR24421">
    <property type="entry name" value="NITRATE/NITRITE SENSOR PROTEIN NARX-RELATED"/>
    <property type="match status" value="1"/>
</dbReference>
<dbReference type="InterPro" id="IPR011712">
    <property type="entry name" value="Sig_transdc_His_kin_sub3_dim/P"/>
</dbReference>
<dbReference type="InterPro" id="IPR036890">
    <property type="entry name" value="HATPase_C_sf"/>
</dbReference>